<feature type="compositionally biased region" description="Basic and acidic residues" evidence="1">
    <location>
        <begin position="98"/>
        <end position="108"/>
    </location>
</feature>
<organism evidence="2 3">
    <name type="scientific">Xenoophorus captivus</name>
    <dbReference type="NCBI Taxonomy" id="1517983"/>
    <lineage>
        <taxon>Eukaryota</taxon>
        <taxon>Metazoa</taxon>
        <taxon>Chordata</taxon>
        <taxon>Craniata</taxon>
        <taxon>Vertebrata</taxon>
        <taxon>Euteleostomi</taxon>
        <taxon>Actinopterygii</taxon>
        <taxon>Neopterygii</taxon>
        <taxon>Teleostei</taxon>
        <taxon>Neoteleostei</taxon>
        <taxon>Acanthomorphata</taxon>
        <taxon>Ovalentaria</taxon>
        <taxon>Atherinomorphae</taxon>
        <taxon>Cyprinodontiformes</taxon>
        <taxon>Goodeidae</taxon>
        <taxon>Xenoophorus</taxon>
    </lineage>
</organism>
<feature type="region of interest" description="Disordered" evidence="1">
    <location>
        <begin position="69"/>
        <end position="114"/>
    </location>
</feature>
<name>A0ABV0QNK9_9TELE</name>
<evidence type="ECO:0000313" key="3">
    <source>
        <dbReference type="Proteomes" id="UP001434883"/>
    </source>
</evidence>
<comment type="caution">
    <text evidence="2">The sequence shown here is derived from an EMBL/GenBank/DDBJ whole genome shotgun (WGS) entry which is preliminary data.</text>
</comment>
<keyword evidence="3" id="KW-1185">Reference proteome</keyword>
<reference evidence="2 3" key="1">
    <citation type="submission" date="2021-06" db="EMBL/GenBank/DDBJ databases">
        <authorList>
            <person name="Palmer J.M."/>
        </authorList>
    </citation>
    <scope>NUCLEOTIDE SEQUENCE [LARGE SCALE GENOMIC DNA]</scope>
    <source>
        <strain evidence="2 3">XC_2019</strain>
        <tissue evidence="2">Muscle</tissue>
    </source>
</reference>
<evidence type="ECO:0000256" key="1">
    <source>
        <dbReference type="SAM" id="MobiDB-lite"/>
    </source>
</evidence>
<sequence>MVPEVFIVVQVFVINGGEAALAEWGCGSDSFHTHMSVMFSISASLCRTGNELIPGSGSTQEILVLLQEQGEGHASADIHGSPEPTVTPTATTHHQKHCHEPGDPHTEGRAQIPGPKAHISCAKSQL</sequence>
<protein>
    <submittedName>
        <fullName evidence="2">Uncharacterized protein</fullName>
    </submittedName>
</protein>
<dbReference type="Proteomes" id="UP001434883">
    <property type="component" value="Unassembled WGS sequence"/>
</dbReference>
<evidence type="ECO:0000313" key="2">
    <source>
        <dbReference type="EMBL" id="MEQ2197405.1"/>
    </source>
</evidence>
<accession>A0ABV0QNK9</accession>
<gene>
    <name evidence="2" type="ORF">XENOCAPTIV_028905</name>
</gene>
<dbReference type="EMBL" id="JAHRIN010017614">
    <property type="protein sequence ID" value="MEQ2197405.1"/>
    <property type="molecule type" value="Genomic_DNA"/>
</dbReference>
<proteinExistence type="predicted"/>